<dbReference type="Gene3D" id="3.30.710.10">
    <property type="entry name" value="Potassium Channel Kv1.1, Chain A"/>
    <property type="match status" value="1"/>
</dbReference>
<evidence type="ECO:0000313" key="4">
    <source>
        <dbReference type="Proteomes" id="UP000799441"/>
    </source>
</evidence>
<gene>
    <name evidence="3" type="ORF">K431DRAFT_323846</name>
</gene>
<evidence type="ECO:0000313" key="3">
    <source>
        <dbReference type="EMBL" id="KAF2716374.1"/>
    </source>
</evidence>
<dbReference type="SUPFAM" id="SSF54695">
    <property type="entry name" value="POZ domain"/>
    <property type="match status" value="1"/>
</dbReference>
<dbReference type="Proteomes" id="UP000799441">
    <property type="component" value="Unassembled WGS sequence"/>
</dbReference>
<keyword evidence="4" id="KW-1185">Reference proteome</keyword>
<dbReference type="OrthoDB" id="6359816at2759"/>
<dbReference type="AlphaFoldDB" id="A0A9P4Q1J1"/>
<dbReference type="EMBL" id="MU003878">
    <property type="protein sequence ID" value="KAF2716374.1"/>
    <property type="molecule type" value="Genomic_DNA"/>
</dbReference>
<dbReference type="PROSITE" id="PS50097">
    <property type="entry name" value="BTB"/>
    <property type="match status" value="1"/>
</dbReference>
<comment type="caution">
    <text evidence="3">The sequence shown here is derived from an EMBL/GenBank/DDBJ whole genome shotgun (WGS) entry which is preliminary data.</text>
</comment>
<feature type="compositionally biased region" description="Pro residues" evidence="1">
    <location>
        <begin position="137"/>
        <end position="147"/>
    </location>
</feature>
<reference evidence="3" key="1">
    <citation type="journal article" date="2020" name="Stud. Mycol.">
        <title>101 Dothideomycetes genomes: a test case for predicting lifestyles and emergence of pathogens.</title>
        <authorList>
            <person name="Haridas S."/>
            <person name="Albert R."/>
            <person name="Binder M."/>
            <person name="Bloem J."/>
            <person name="Labutti K."/>
            <person name="Salamov A."/>
            <person name="Andreopoulos B."/>
            <person name="Baker S."/>
            <person name="Barry K."/>
            <person name="Bills G."/>
            <person name="Bluhm B."/>
            <person name="Cannon C."/>
            <person name="Castanera R."/>
            <person name="Culley D."/>
            <person name="Daum C."/>
            <person name="Ezra D."/>
            <person name="Gonzalez J."/>
            <person name="Henrissat B."/>
            <person name="Kuo A."/>
            <person name="Liang C."/>
            <person name="Lipzen A."/>
            <person name="Lutzoni F."/>
            <person name="Magnuson J."/>
            <person name="Mondo S."/>
            <person name="Nolan M."/>
            <person name="Ohm R."/>
            <person name="Pangilinan J."/>
            <person name="Park H.-J."/>
            <person name="Ramirez L."/>
            <person name="Alfaro M."/>
            <person name="Sun H."/>
            <person name="Tritt A."/>
            <person name="Yoshinaga Y."/>
            <person name="Zwiers L.-H."/>
            <person name="Turgeon B."/>
            <person name="Goodwin S."/>
            <person name="Spatafora J."/>
            <person name="Crous P."/>
            <person name="Grigoriev I."/>
        </authorList>
    </citation>
    <scope>NUCLEOTIDE SEQUENCE</scope>
    <source>
        <strain evidence="3">CBS 116435</strain>
    </source>
</reference>
<feature type="region of interest" description="Disordered" evidence="1">
    <location>
        <begin position="132"/>
        <end position="183"/>
    </location>
</feature>
<sequence>MPFSQAQNELMSALSTLHLGGKYSDLKIVCNYKEWYVHKAIVCSRSGFFDGACSAQMREAGSGVVDLSEDDEDAVDQMIHFLYHLDYNVVSEAQPASPVFRHRAVSDARRRLPKKLDLSQIEDPLVMQFGSFTAPAPERPMTPPSPTSPRHDSVAFPGKQPRSPKARTRNPTPPLDSDSESECECEEEEYEDEESHLLLHTRVYALAEKYDIPSLKQLSRRKFEIALACYWDSPDFADTIDEVYNSTVDSDRGLRDIVLQAFRTHPQLATTKDVYAIIKDTPSLAFELFKIERGIPV</sequence>
<evidence type="ECO:0000256" key="1">
    <source>
        <dbReference type="SAM" id="MobiDB-lite"/>
    </source>
</evidence>
<accession>A0A9P4Q1J1</accession>
<evidence type="ECO:0000259" key="2">
    <source>
        <dbReference type="PROSITE" id="PS50097"/>
    </source>
</evidence>
<name>A0A9P4Q1J1_9PEZI</name>
<organism evidence="3 4">
    <name type="scientific">Polychaeton citri CBS 116435</name>
    <dbReference type="NCBI Taxonomy" id="1314669"/>
    <lineage>
        <taxon>Eukaryota</taxon>
        <taxon>Fungi</taxon>
        <taxon>Dikarya</taxon>
        <taxon>Ascomycota</taxon>
        <taxon>Pezizomycotina</taxon>
        <taxon>Dothideomycetes</taxon>
        <taxon>Dothideomycetidae</taxon>
        <taxon>Capnodiales</taxon>
        <taxon>Capnodiaceae</taxon>
        <taxon>Polychaeton</taxon>
    </lineage>
</organism>
<protein>
    <recommendedName>
        <fullName evidence="2">BTB domain-containing protein</fullName>
    </recommendedName>
</protein>
<dbReference type="PANTHER" id="PTHR47843">
    <property type="entry name" value="BTB DOMAIN-CONTAINING PROTEIN-RELATED"/>
    <property type="match status" value="1"/>
</dbReference>
<dbReference type="Pfam" id="PF00651">
    <property type="entry name" value="BTB"/>
    <property type="match status" value="1"/>
</dbReference>
<feature type="domain" description="BTB" evidence="2">
    <location>
        <begin position="24"/>
        <end position="91"/>
    </location>
</feature>
<dbReference type="CDD" id="cd18186">
    <property type="entry name" value="BTB_POZ_ZBTB_KLHL-like"/>
    <property type="match status" value="1"/>
</dbReference>
<proteinExistence type="predicted"/>
<dbReference type="InterPro" id="IPR000210">
    <property type="entry name" value="BTB/POZ_dom"/>
</dbReference>
<dbReference type="PANTHER" id="PTHR47843:SF5">
    <property type="entry name" value="BTB_POZ DOMAIN PROTEIN"/>
    <property type="match status" value="1"/>
</dbReference>
<dbReference type="InterPro" id="IPR011333">
    <property type="entry name" value="SKP1/BTB/POZ_sf"/>
</dbReference>